<feature type="disulfide bond" evidence="12">
    <location>
        <begin position="261"/>
        <end position="325"/>
    </location>
</feature>
<keyword evidence="9" id="KW-0472">Membrane</keyword>
<feature type="disulfide bond" evidence="12">
    <location>
        <begin position="100"/>
        <end position="110"/>
    </location>
</feature>
<evidence type="ECO:0000256" key="7">
    <source>
        <dbReference type="ARBA" id="ARBA00022737"/>
    </source>
</evidence>
<reference evidence="14" key="2">
    <citation type="submission" date="2025-09" db="UniProtKB">
        <authorList>
            <consortium name="Ensembl"/>
        </authorList>
    </citation>
    <scope>IDENTIFICATION</scope>
</reference>
<feature type="disulfide bond" evidence="12">
    <location>
        <begin position="792"/>
        <end position="856"/>
    </location>
</feature>
<keyword evidence="5" id="KW-0812">Transmembrane</keyword>
<evidence type="ECO:0000256" key="8">
    <source>
        <dbReference type="ARBA" id="ARBA00022989"/>
    </source>
</evidence>
<feature type="disulfide bond" evidence="12">
    <location>
        <begin position="305"/>
        <end position="315"/>
    </location>
</feature>
<feature type="disulfide bond" evidence="12">
    <location>
        <begin position="371"/>
        <end position="435"/>
    </location>
</feature>
<dbReference type="Ensembl" id="ENSAPLT00020018181.1">
    <property type="protein sequence ID" value="ENSAPLP00020016833.1"/>
    <property type="gene ID" value="ENSAPLG00020006275.1"/>
</dbReference>
<keyword evidence="11" id="KW-0325">Glycoprotein</keyword>
<keyword evidence="3" id="KW-1003">Cell membrane</keyword>
<feature type="disulfide bond" evidence="12">
    <location>
        <begin position="274"/>
        <end position="335"/>
    </location>
</feature>
<evidence type="ECO:0000256" key="1">
    <source>
        <dbReference type="ARBA" id="ARBA00004251"/>
    </source>
</evidence>
<dbReference type="SUPFAM" id="SSF56487">
    <property type="entry name" value="SRCR-like"/>
    <property type="match status" value="11"/>
</dbReference>
<feature type="disulfide bond" evidence="12">
    <location>
        <begin position="519"/>
        <end position="529"/>
    </location>
</feature>
<name>A0A8B9T6Y8_ANAPL</name>
<feature type="domain" description="SRCR" evidence="13">
    <location>
        <begin position="892"/>
        <end position="992"/>
    </location>
</feature>
<feature type="domain" description="SRCR" evidence="13">
    <location>
        <begin position="767"/>
        <end position="867"/>
    </location>
</feature>
<feature type="disulfide bond" evidence="12">
    <location>
        <begin position="415"/>
        <end position="425"/>
    </location>
</feature>
<evidence type="ECO:0000256" key="6">
    <source>
        <dbReference type="ARBA" id="ARBA00022729"/>
    </source>
</evidence>
<evidence type="ECO:0000256" key="12">
    <source>
        <dbReference type="PROSITE-ProRule" id="PRU00196"/>
    </source>
</evidence>
<feature type="disulfide bond" evidence="12">
    <location>
        <begin position="69"/>
        <end position="130"/>
    </location>
</feature>
<dbReference type="PANTHER" id="PTHR19331">
    <property type="entry name" value="SCAVENGER RECEPTOR DOMAIN-CONTAINING"/>
    <property type="match status" value="1"/>
</dbReference>
<feature type="disulfide bond" evidence="12">
    <location>
        <begin position="930"/>
        <end position="991"/>
    </location>
</feature>
<feature type="disulfide bond" evidence="12">
    <location>
        <begin position="586"/>
        <end position="650"/>
    </location>
</feature>
<evidence type="ECO:0000313" key="15">
    <source>
        <dbReference type="Proteomes" id="UP000694400"/>
    </source>
</evidence>
<feature type="domain" description="SRCR" evidence="13">
    <location>
        <begin position="1120"/>
        <end position="1218"/>
    </location>
</feature>
<feature type="disulfide bond" evidence="12">
    <location>
        <begin position="1187"/>
        <end position="1197"/>
    </location>
</feature>
<feature type="domain" description="SRCR" evidence="13">
    <location>
        <begin position="451"/>
        <end position="551"/>
    </location>
</feature>
<dbReference type="PROSITE" id="PS50287">
    <property type="entry name" value="SRCR_2"/>
    <property type="match status" value="11"/>
</dbReference>
<feature type="disulfide bond" evidence="12">
    <location>
        <begin position="1021"/>
        <end position="1085"/>
    </location>
</feature>
<dbReference type="FunFam" id="3.10.250.10:FF:000002">
    <property type="entry name" value="Scavenger receptor cysteine-rich type 1 protein M130"/>
    <property type="match status" value="1"/>
</dbReference>
<keyword evidence="10 12" id="KW-1015">Disulfide bond</keyword>
<feature type="disulfide bond" evidence="12">
    <location>
        <begin position="805"/>
        <end position="866"/>
    </location>
</feature>
<evidence type="ECO:0000313" key="14">
    <source>
        <dbReference type="Ensembl" id="ENSAPLP00020016833.1"/>
    </source>
</evidence>
<evidence type="ECO:0000256" key="5">
    <source>
        <dbReference type="ARBA" id="ARBA00022692"/>
    </source>
</evidence>
<feature type="domain" description="SRCR" evidence="13">
    <location>
        <begin position="664"/>
        <end position="754"/>
    </location>
</feature>
<feature type="domain" description="SRCR" evidence="13">
    <location>
        <begin position="346"/>
        <end position="446"/>
    </location>
</feature>
<dbReference type="SMART" id="SM00202">
    <property type="entry name" value="SR"/>
    <property type="match status" value="11"/>
</dbReference>
<feature type="disulfide bond" evidence="12">
    <location>
        <begin position="836"/>
        <end position="846"/>
    </location>
</feature>
<feature type="disulfide bond" evidence="12">
    <location>
        <begin position="1065"/>
        <end position="1075"/>
    </location>
</feature>
<dbReference type="GO" id="GO:0005886">
    <property type="term" value="C:plasma membrane"/>
    <property type="evidence" value="ECO:0007669"/>
    <property type="project" value="UniProtKB-SubCell"/>
</dbReference>
<feature type="domain" description="SRCR" evidence="13">
    <location>
        <begin position="134"/>
        <end position="234"/>
    </location>
</feature>
<proteinExistence type="predicted"/>
<organism evidence="14 15">
    <name type="scientific">Anas platyrhynchos</name>
    <name type="common">Mallard</name>
    <name type="synonym">Anas boschas</name>
    <dbReference type="NCBI Taxonomy" id="8839"/>
    <lineage>
        <taxon>Eukaryota</taxon>
        <taxon>Metazoa</taxon>
        <taxon>Chordata</taxon>
        <taxon>Craniata</taxon>
        <taxon>Vertebrata</taxon>
        <taxon>Euteleostomi</taxon>
        <taxon>Archelosauria</taxon>
        <taxon>Archosauria</taxon>
        <taxon>Dinosauria</taxon>
        <taxon>Saurischia</taxon>
        <taxon>Theropoda</taxon>
        <taxon>Coelurosauria</taxon>
        <taxon>Aves</taxon>
        <taxon>Neognathae</taxon>
        <taxon>Galloanserae</taxon>
        <taxon>Anseriformes</taxon>
        <taxon>Anatidae</taxon>
        <taxon>Anatinae</taxon>
        <taxon>Anas</taxon>
    </lineage>
</organism>
<dbReference type="FunFam" id="3.10.250.10:FF:000006">
    <property type="entry name" value="neurotrypsin isoform X2"/>
    <property type="match status" value="4"/>
</dbReference>
<dbReference type="Pfam" id="PF00530">
    <property type="entry name" value="SRCR"/>
    <property type="match status" value="11"/>
</dbReference>
<feature type="domain" description="SRCR" evidence="13">
    <location>
        <begin position="561"/>
        <end position="661"/>
    </location>
</feature>
<dbReference type="FunFam" id="3.10.250.10:FF:000004">
    <property type="entry name" value="Scavenger receptor cysteine-rich type 1 protein M130"/>
    <property type="match status" value="4"/>
</dbReference>
<comment type="caution">
    <text evidence="12">Lacks conserved residue(s) required for the propagation of feature annotation.</text>
</comment>
<dbReference type="InterPro" id="IPR001190">
    <property type="entry name" value="SRCR"/>
</dbReference>
<dbReference type="PROSITE" id="PS00420">
    <property type="entry name" value="SRCR_1"/>
    <property type="match status" value="5"/>
</dbReference>
<feature type="domain" description="SRCR" evidence="13">
    <location>
        <begin position="236"/>
        <end position="336"/>
    </location>
</feature>
<keyword evidence="6" id="KW-0732">Signal</keyword>
<feature type="disulfide bond" evidence="12">
    <location>
        <begin position="917"/>
        <end position="981"/>
    </location>
</feature>
<dbReference type="PRINTS" id="PR00258">
    <property type="entry name" value="SPERACTRCPTR"/>
</dbReference>
<feature type="disulfide bond" evidence="12">
    <location>
        <begin position="599"/>
        <end position="660"/>
    </location>
</feature>
<keyword evidence="4" id="KW-0964">Secreted</keyword>
<feature type="disulfide bond" evidence="12">
    <location>
        <begin position="203"/>
        <end position="213"/>
    </location>
</feature>
<feature type="domain" description="SRCR" evidence="13">
    <location>
        <begin position="997"/>
        <end position="1097"/>
    </location>
</feature>
<evidence type="ECO:0000256" key="9">
    <source>
        <dbReference type="ARBA" id="ARBA00023136"/>
    </source>
</evidence>
<dbReference type="PANTHER" id="PTHR19331:SF484">
    <property type="entry name" value="SRCR DOMAIN-CONTAINING PROTEIN"/>
    <property type="match status" value="1"/>
</dbReference>
<protein>
    <recommendedName>
        <fullName evidence="13">SRCR domain-containing protein</fullName>
    </recommendedName>
</protein>
<keyword evidence="7" id="KW-0677">Repeat</keyword>
<dbReference type="GO" id="GO:0005576">
    <property type="term" value="C:extracellular region"/>
    <property type="evidence" value="ECO:0007669"/>
    <property type="project" value="UniProtKB-SubCell"/>
</dbReference>
<reference evidence="14" key="1">
    <citation type="submission" date="2025-08" db="UniProtKB">
        <authorList>
            <consortium name="Ensembl"/>
        </authorList>
    </citation>
    <scope>IDENTIFICATION</scope>
</reference>
<evidence type="ECO:0000256" key="2">
    <source>
        <dbReference type="ARBA" id="ARBA00004613"/>
    </source>
</evidence>
<feature type="disulfide bond" evidence="12">
    <location>
        <begin position="56"/>
        <end position="120"/>
    </location>
</feature>
<feature type="disulfide bond" evidence="12">
    <location>
        <begin position="159"/>
        <end position="223"/>
    </location>
</feature>
<dbReference type="Proteomes" id="UP000694400">
    <property type="component" value="Unassembled WGS sequence"/>
</dbReference>
<feature type="disulfide bond" evidence="12">
    <location>
        <begin position="475"/>
        <end position="539"/>
    </location>
</feature>
<feature type="disulfide bond" evidence="12">
    <location>
        <begin position="172"/>
        <end position="233"/>
    </location>
</feature>
<evidence type="ECO:0000256" key="11">
    <source>
        <dbReference type="ARBA" id="ARBA00023180"/>
    </source>
</evidence>
<accession>A0A8B9T6Y8</accession>
<sequence>IWGQSHRALEGVLVRGGVGTLCRTGGGAAEVRLADGGSRCAGRVEVKHQGQWGTVCDDRWDMTDAAVVCRQLGCGIALKSLKKAHFGQGSGSIWMDEVECNGTESALSDCTHTGWGQTGCYHSDDAGVTCSGFVRLVGGDSPCSGSVEVYDRDQWKAVCHSHFGAKAAEVVCRELQCGTALSVHGAAQLGEGAGPVWDRELQCVGNESTILFCPWGAPKDKACTHSNGTHVTCTRFRLVNGSTACEGRVEVEVLGTWGTLCASRWDFSDAHVLCRHLGCGFAESIPGGGHFGRGTGPVWRDSFHCDGTEAHLGQCPVTALGASPCSQENAAAVICSGECPARHMSVRLVDGAGRCAGRVEIYYQGRWGTVCDDTWDVADAAIVCRQLGCGGALEAAGSARFGEGSGQIWLDGVNCSGAEAALWDCPAKAWGQHDCGHKEDAGVVCSEFMALRLENSDGCSGRLQVFYNGTWGSVCSNSMTTETVSLVCKELGCGNEGELETDSNYAKLSGIAWLDHVECGKSNSSFWQCPSAPWYSQSCDDLREEAHITCKGKTEPSRHQVRLADGGSRCAGRVEVKHQGQWGTVCDDRWDMTDAAVVCRQLGCGIALKSLKKAHFGQGSGSIWMDEVECNGTESALSDCTHTGWGQTNCYHSEDAGVTCSGFVRLVGGDSPCSGSVEVYDRDQWKAVCHSHFGAKAAEVVCRELQCGTALSVHGAAQLGEGAGPVWDRELQCVGNESTILFCPWGSRVGTGLCWVGDRWGEVYTGFRLVNGSTACEGRVEVEVLGTWGTLCASRWDFSDAHVLCRHLGCGFAESIPGGGHFGRGTGPVWRDSFHCDGTEAHLGQCPVTALGASPCSQENAAAVICSGECWAVLQSPFAPGPARHMSVRRQVRLADGAGRCAGRVEIYYQGRWGTVCDDTWDVADAAIVCRQLGCGGALEAAGSARFGEGSGQIWLDGVNCSGAEAALWDCPAKAWGQHDCGHKEDAGVVCSEFMALRLENSDGCSGRLQVFYNGTWGSVCSNSMTTETVSLVCKELGCGNEGELETDSNYAKLSGIAWLDHVECGKSNSSFWQCPSAPWYSQSCDDLREEAHITCKGKTEPSRHQVPATVSASADREKIRAVGGKDGCSGRVEVWHRGTWGTLCDNAWDMRDAEVACRQLGCGPAVYALGQAAAGEGTGPMWLMECRGTELSLQDCWAQPGDSAACQHKADAAVHCSGEQWGWETWLGACQGAGFGVCPAGSWHGPSAGLSKGQGTGCAIDVWGRDGAAPWGGEMWELVQGLHWDLSRGPKGHKGCLQM</sequence>
<evidence type="ECO:0000256" key="4">
    <source>
        <dbReference type="ARBA" id="ARBA00022525"/>
    </source>
</evidence>
<dbReference type="Gene3D" id="3.10.250.10">
    <property type="entry name" value="SRCR-like domain"/>
    <property type="match status" value="11"/>
</dbReference>
<dbReference type="GO" id="GO:0005737">
    <property type="term" value="C:cytoplasm"/>
    <property type="evidence" value="ECO:0007669"/>
    <property type="project" value="UniProtKB-ARBA"/>
</dbReference>
<feature type="domain" description="SRCR" evidence="13">
    <location>
        <begin position="31"/>
        <end position="131"/>
    </location>
</feature>
<dbReference type="FunFam" id="3.10.250.10:FF:000012">
    <property type="entry name" value="CD163 molecule like 1"/>
    <property type="match status" value="2"/>
</dbReference>
<feature type="disulfide bond" evidence="12">
    <location>
        <begin position="961"/>
        <end position="971"/>
    </location>
</feature>
<evidence type="ECO:0000259" key="13">
    <source>
        <dbReference type="PROSITE" id="PS50287"/>
    </source>
</evidence>
<evidence type="ECO:0000256" key="10">
    <source>
        <dbReference type="ARBA" id="ARBA00023157"/>
    </source>
</evidence>
<dbReference type="InterPro" id="IPR036772">
    <property type="entry name" value="SRCR-like_dom_sf"/>
</dbReference>
<keyword evidence="8" id="KW-1133">Transmembrane helix</keyword>
<feature type="disulfide bond" evidence="12">
    <location>
        <begin position="630"/>
        <end position="640"/>
    </location>
</feature>
<feature type="disulfide bond" evidence="12">
    <location>
        <begin position="733"/>
        <end position="743"/>
    </location>
</feature>
<feature type="disulfide bond" evidence="12">
    <location>
        <begin position="384"/>
        <end position="445"/>
    </location>
</feature>
<comment type="subcellular location">
    <subcellularLocation>
        <location evidence="1">Cell membrane</location>
        <topology evidence="1">Single-pass type I membrane protein</topology>
    </subcellularLocation>
    <subcellularLocation>
        <location evidence="2">Secreted</location>
    </subcellularLocation>
</comment>
<evidence type="ECO:0000256" key="3">
    <source>
        <dbReference type="ARBA" id="ARBA00022475"/>
    </source>
</evidence>